<evidence type="ECO:0000256" key="5">
    <source>
        <dbReference type="ARBA" id="ARBA00022692"/>
    </source>
</evidence>
<dbReference type="Gene3D" id="1.20.5.3310">
    <property type="match status" value="1"/>
</dbReference>
<evidence type="ECO:0000313" key="12">
    <source>
        <dbReference type="EMBL" id="CUA81946.1"/>
    </source>
</evidence>
<evidence type="ECO:0000256" key="8">
    <source>
        <dbReference type="ARBA" id="ARBA00023010"/>
    </source>
</evidence>
<comment type="subunit">
    <text evidence="10">The Tat system comprises two distinct complexes: a TatABC complex, containing multiple copies of TatA, TatB and TatC subunits, and a separate TatA complex, containing only TatA subunits. Substrates initially bind to the TatABC complex, which probably triggers association of the separate TatA complex to form the active translocon.</text>
</comment>
<keyword evidence="9 10" id="KW-0472">Membrane</keyword>
<gene>
    <name evidence="10" type="primary">tatB</name>
    <name evidence="12" type="ORF">Ga0061063_0794</name>
</gene>
<keyword evidence="5 10" id="KW-0812">Transmembrane</keyword>
<evidence type="ECO:0000256" key="1">
    <source>
        <dbReference type="ARBA" id="ARBA00004167"/>
    </source>
</evidence>
<evidence type="ECO:0000256" key="2">
    <source>
        <dbReference type="ARBA" id="ARBA00022448"/>
    </source>
</evidence>
<name>A0A0K6GTT3_9NEIS</name>
<dbReference type="OrthoDB" id="9816005at2"/>
<dbReference type="Proteomes" id="UP000243535">
    <property type="component" value="Unassembled WGS sequence"/>
</dbReference>
<dbReference type="Pfam" id="PF02416">
    <property type="entry name" value="TatA_B_E"/>
    <property type="match status" value="1"/>
</dbReference>
<keyword evidence="3 10" id="KW-1003">Cell membrane</keyword>
<evidence type="ECO:0000313" key="13">
    <source>
        <dbReference type="Proteomes" id="UP000243535"/>
    </source>
</evidence>
<dbReference type="InterPro" id="IPR003369">
    <property type="entry name" value="TatA/B/E"/>
</dbReference>
<accession>A0A0K6GTT3</accession>
<dbReference type="AlphaFoldDB" id="A0A0K6GTT3"/>
<comment type="similarity">
    <text evidence="10">Belongs to the TatB family.</text>
</comment>
<keyword evidence="8 10" id="KW-0811">Translocation</keyword>
<proteinExistence type="inferred from homology"/>
<dbReference type="RefSeq" id="WP_055433345.1">
    <property type="nucleotide sequence ID" value="NZ_CYHA01000001.1"/>
</dbReference>
<reference evidence="13" key="1">
    <citation type="submission" date="2015-08" db="EMBL/GenBank/DDBJ databases">
        <authorList>
            <person name="Varghese N."/>
        </authorList>
    </citation>
    <scope>NUCLEOTIDE SEQUENCE [LARGE SCALE GENOMIC DNA]</scope>
    <source>
        <strain evidence="13">DSM 17901</strain>
    </source>
</reference>
<dbReference type="GO" id="GO:0043953">
    <property type="term" value="P:protein transport by the Tat complex"/>
    <property type="evidence" value="ECO:0007669"/>
    <property type="project" value="UniProtKB-UniRule"/>
</dbReference>
<evidence type="ECO:0000256" key="6">
    <source>
        <dbReference type="ARBA" id="ARBA00022927"/>
    </source>
</evidence>
<dbReference type="InterPro" id="IPR018448">
    <property type="entry name" value="TatB"/>
</dbReference>
<dbReference type="GO" id="GO:0008320">
    <property type="term" value="F:protein transmembrane transporter activity"/>
    <property type="evidence" value="ECO:0007669"/>
    <property type="project" value="UniProtKB-UniRule"/>
</dbReference>
<protein>
    <recommendedName>
        <fullName evidence="10">Sec-independent protein translocase protein TatB</fullName>
    </recommendedName>
</protein>
<dbReference type="PANTHER" id="PTHR33162">
    <property type="entry name" value="SEC-INDEPENDENT PROTEIN TRANSLOCASE PROTEIN TATA, CHLOROPLASTIC"/>
    <property type="match status" value="1"/>
</dbReference>
<keyword evidence="6 10" id="KW-0653">Protein transport</keyword>
<keyword evidence="13" id="KW-1185">Reference proteome</keyword>
<dbReference type="EMBL" id="CYHA01000001">
    <property type="protein sequence ID" value="CUA81946.1"/>
    <property type="molecule type" value="Genomic_DNA"/>
</dbReference>
<comment type="subcellular location">
    <subcellularLocation>
        <location evidence="10">Cell membrane</location>
        <topology evidence="10">Single-pass membrane protein</topology>
    </subcellularLocation>
    <subcellularLocation>
        <location evidence="1">Membrane</location>
        <topology evidence="1">Single-pass membrane protein</topology>
    </subcellularLocation>
</comment>
<dbReference type="HAMAP" id="MF_00237">
    <property type="entry name" value="TatB"/>
    <property type="match status" value="1"/>
</dbReference>
<comment type="function">
    <text evidence="10">Part of the twin-arginine translocation (Tat) system that transports large folded proteins containing a characteristic twin-arginine motif in their signal peptide across membranes. Together with TatC, TatB is part of a receptor directly interacting with Tat signal peptides. TatB may form an oligomeric binding site that transiently accommodates folded Tat precursor proteins before their translocation.</text>
</comment>
<evidence type="ECO:0000256" key="10">
    <source>
        <dbReference type="HAMAP-Rule" id="MF_00237"/>
    </source>
</evidence>
<keyword evidence="4" id="KW-0997">Cell inner membrane</keyword>
<dbReference type="PANTHER" id="PTHR33162:SF1">
    <property type="entry name" value="SEC-INDEPENDENT PROTEIN TRANSLOCASE PROTEIN TATA, CHLOROPLASTIC"/>
    <property type="match status" value="1"/>
</dbReference>
<dbReference type="GO" id="GO:0033281">
    <property type="term" value="C:TAT protein transport complex"/>
    <property type="evidence" value="ECO:0007669"/>
    <property type="project" value="UniProtKB-UniRule"/>
</dbReference>
<feature type="compositionally biased region" description="Low complexity" evidence="11">
    <location>
        <begin position="127"/>
        <end position="145"/>
    </location>
</feature>
<sequence length="169" mass="17823">MFEISFGEIMLISVVALVVLGPERLPTVARTLGALVGRAQRFVASVKADIHREASLAGLDGLKNDIVSTAHEFRASLESEIDSARALLREEGQMVEQEAEAVRTLAEEARRDVDALSDSLAELAAAAGKTEAAPAAAESATGAAPVVDENQLDLFEHPPSPVVPGEGRR</sequence>
<keyword evidence="7 10" id="KW-1133">Transmembrane helix</keyword>
<feature type="region of interest" description="Disordered" evidence="11">
    <location>
        <begin position="127"/>
        <end position="169"/>
    </location>
</feature>
<organism evidence="12 13">
    <name type="scientific">Gulbenkiania indica</name>
    <dbReference type="NCBI Taxonomy" id="375574"/>
    <lineage>
        <taxon>Bacteria</taxon>
        <taxon>Pseudomonadati</taxon>
        <taxon>Pseudomonadota</taxon>
        <taxon>Betaproteobacteria</taxon>
        <taxon>Neisseriales</taxon>
        <taxon>Chromobacteriaceae</taxon>
        <taxon>Gulbenkiania</taxon>
    </lineage>
</organism>
<dbReference type="STRING" id="375574.GCA_001418035_00592"/>
<evidence type="ECO:0000256" key="4">
    <source>
        <dbReference type="ARBA" id="ARBA00022519"/>
    </source>
</evidence>
<dbReference type="NCBIfam" id="TIGR01410">
    <property type="entry name" value="tatB"/>
    <property type="match status" value="1"/>
</dbReference>
<evidence type="ECO:0000256" key="3">
    <source>
        <dbReference type="ARBA" id="ARBA00022475"/>
    </source>
</evidence>
<evidence type="ECO:0000256" key="9">
    <source>
        <dbReference type="ARBA" id="ARBA00023136"/>
    </source>
</evidence>
<dbReference type="PRINTS" id="PR01506">
    <property type="entry name" value="TATBPROTEIN"/>
</dbReference>
<evidence type="ECO:0000256" key="11">
    <source>
        <dbReference type="SAM" id="MobiDB-lite"/>
    </source>
</evidence>
<evidence type="ECO:0000256" key="7">
    <source>
        <dbReference type="ARBA" id="ARBA00022989"/>
    </source>
</evidence>
<keyword evidence="2 10" id="KW-0813">Transport</keyword>